<accession>A0ABD3H4G4</accession>
<dbReference type="SUPFAM" id="SSF51735">
    <property type="entry name" value="NAD(P)-binding Rossmann-fold domains"/>
    <property type="match status" value="1"/>
</dbReference>
<gene>
    <name evidence="4" type="ORF">R1sor_002978</name>
</gene>
<dbReference type="AlphaFoldDB" id="A0ABD3H4G4"/>
<dbReference type="PANTHER" id="PTHR43574">
    <property type="entry name" value="EPIMERASE-RELATED"/>
    <property type="match status" value="1"/>
</dbReference>
<dbReference type="Gene3D" id="3.40.50.720">
    <property type="entry name" value="NAD(P)-binding Rossmann-like Domain"/>
    <property type="match status" value="1"/>
</dbReference>
<evidence type="ECO:0000256" key="1">
    <source>
        <dbReference type="ARBA" id="ARBA00007637"/>
    </source>
</evidence>
<evidence type="ECO:0000256" key="2">
    <source>
        <dbReference type="ARBA" id="ARBA00023027"/>
    </source>
</evidence>
<sequence length="518" mass="57477">MRGPAKEKIIEVGAMRVLFLFLALLGPLAYGFLSCMFLMSMSFMFQSLCKWVMDVASIVFSVEYNPCPIKFNETFSSSEFIAYGMAQLPISFLRPCTSSNSLPALVGQSSKTVRANFQDVTKPQQFVLRNQEAVSCGCRDCSATSDPFNRSLLFHSIHNRDCGKSWPAEARFKFMGCFGVDRIASGTGSVRVAGKCKAKVGGEAGSHASTPDELGRLFIFGFGYTSSALATDLRSKNWDISGTCRSTDARSTLEDCGFQSFLFNSDNDGEELQGGGLKVLQQATHWLVSIPPVGDFDRDPVLAVHSDDLIQAAAMGNVRWVGYLSSTGVYGDWQGEWVDEETEPRPSLPKAVARLAAERDWLKFGRDHGVAVHVFRLGGIYGAGRNAFSTILQNRTSSRIDRERRRFTSRIHVADVCQVLLASMQNPSPGRIYNVVDDFPAPREDVFAYARDLLGVRMDEGVQREKANTNPFYSNRFEEKRVSNKRIKEELGIRLLYPSYESGLQEILRNSSRAGSCV</sequence>
<dbReference type="PROSITE" id="PS51257">
    <property type="entry name" value="PROKAR_LIPOPROTEIN"/>
    <property type="match status" value="1"/>
</dbReference>
<name>A0ABD3H4G4_9MARC</name>
<dbReference type="CDD" id="cd05266">
    <property type="entry name" value="SDR_a4"/>
    <property type="match status" value="1"/>
</dbReference>
<proteinExistence type="inferred from homology"/>
<dbReference type="Proteomes" id="UP001633002">
    <property type="component" value="Unassembled WGS sequence"/>
</dbReference>
<keyword evidence="5" id="KW-1185">Reference proteome</keyword>
<evidence type="ECO:0000259" key="3">
    <source>
        <dbReference type="Pfam" id="PF01370"/>
    </source>
</evidence>
<comment type="caution">
    <text evidence="4">The sequence shown here is derived from an EMBL/GenBank/DDBJ whole genome shotgun (WGS) entry which is preliminary data.</text>
</comment>
<keyword evidence="2" id="KW-0520">NAD</keyword>
<dbReference type="Pfam" id="PF01370">
    <property type="entry name" value="Epimerase"/>
    <property type="match status" value="1"/>
</dbReference>
<comment type="similarity">
    <text evidence="1">Belongs to the NAD(P)-dependent epimerase/dehydratase family.</text>
</comment>
<reference evidence="4 5" key="1">
    <citation type="submission" date="2024-09" db="EMBL/GenBank/DDBJ databases">
        <title>Chromosome-scale assembly of Riccia sorocarpa.</title>
        <authorList>
            <person name="Paukszto L."/>
        </authorList>
    </citation>
    <scope>NUCLEOTIDE SEQUENCE [LARGE SCALE GENOMIC DNA]</scope>
    <source>
        <strain evidence="4">LP-2024</strain>
        <tissue evidence="4">Aerial parts of the thallus</tissue>
    </source>
</reference>
<feature type="domain" description="NAD-dependent epimerase/dehydratase" evidence="3">
    <location>
        <begin position="306"/>
        <end position="435"/>
    </location>
</feature>
<dbReference type="EMBL" id="JBJQOH010000006">
    <property type="protein sequence ID" value="KAL3684956.1"/>
    <property type="molecule type" value="Genomic_DNA"/>
</dbReference>
<evidence type="ECO:0000313" key="5">
    <source>
        <dbReference type="Proteomes" id="UP001633002"/>
    </source>
</evidence>
<dbReference type="InterPro" id="IPR001509">
    <property type="entry name" value="Epimerase_deHydtase"/>
</dbReference>
<organism evidence="4 5">
    <name type="scientific">Riccia sorocarpa</name>
    <dbReference type="NCBI Taxonomy" id="122646"/>
    <lineage>
        <taxon>Eukaryota</taxon>
        <taxon>Viridiplantae</taxon>
        <taxon>Streptophyta</taxon>
        <taxon>Embryophyta</taxon>
        <taxon>Marchantiophyta</taxon>
        <taxon>Marchantiopsida</taxon>
        <taxon>Marchantiidae</taxon>
        <taxon>Marchantiales</taxon>
        <taxon>Ricciaceae</taxon>
        <taxon>Riccia</taxon>
    </lineage>
</organism>
<evidence type="ECO:0000313" key="4">
    <source>
        <dbReference type="EMBL" id="KAL3684956.1"/>
    </source>
</evidence>
<protein>
    <recommendedName>
        <fullName evidence="3">NAD-dependent epimerase/dehydratase domain-containing protein</fullName>
    </recommendedName>
</protein>
<dbReference type="InterPro" id="IPR036291">
    <property type="entry name" value="NAD(P)-bd_dom_sf"/>
</dbReference>